<sequence length="336" mass="39014">MDKQAWIALVEGQIDKSPKLLNRSAGKESCCIFRVPQSLVEINEKAYQPHIVSMGPYHHGKQHLEMIQEHKWRYLSSLLARTRSHGVGFKDLFVAIEPLEQRIRECYSEIIEFDSRQLIEMMVLDGCFVIELFCMVANLVQSGVDDPIFSMAWIFPFLTRDLLKLENQIPYFVLETLFELTILYLRRENPPTLAELALHFFNYNVQRDVTTLQQYYILKGKHLLGLFRESFIPPSPQPKETTRESSHFLQLIPSAKKLHLAGIEFKPRRTNCFLDVKFGNGVLEIPPLTIDDFTSSVFLNIVAFEQCYLPLHEAHHDLCNFDGMPDQHPGRCRVFE</sequence>
<dbReference type="AlphaFoldDB" id="A0AAE0E338"/>
<dbReference type="InterPro" id="IPR004158">
    <property type="entry name" value="DUF247_pln"/>
</dbReference>
<protein>
    <submittedName>
        <fullName evidence="1">Uncharacterized protein</fullName>
    </submittedName>
</protein>
<dbReference type="Pfam" id="PF03140">
    <property type="entry name" value="DUF247"/>
    <property type="match status" value="1"/>
</dbReference>
<evidence type="ECO:0000313" key="2">
    <source>
        <dbReference type="Proteomes" id="UP001281410"/>
    </source>
</evidence>
<evidence type="ECO:0000313" key="1">
    <source>
        <dbReference type="EMBL" id="KAK3205780.1"/>
    </source>
</evidence>
<accession>A0AAE0E338</accession>
<organism evidence="1 2">
    <name type="scientific">Dipteronia sinensis</name>
    <dbReference type="NCBI Taxonomy" id="43782"/>
    <lineage>
        <taxon>Eukaryota</taxon>
        <taxon>Viridiplantae</taxon>
        <taxon>Streptophyta</taxon>
        <taxon>Embryophyta</taxon>
        <taxon>Tracheophyta</taxon>
        <taxon>Spermatophyta</taxon>
        <taxon>Magnoliopsida</taxon>
        <taxon>eudicotyledons</taxon>
        <taxon>Gunneridae</taxon>
        <taxon>Pentapetalae</taxon>
        <taxon>rosids</taxon>
        <taxon>malvids</taxon>
        <taxon>Sapindales</taxon>
        <taxon>Sapindaceae</taxon>
        <taxon>Hippocastanoideae</taxon>
        <taxon>Acereae</taxon>
        <taxon>Dipteronia</taxon>
    </lineage>
</organism>
<gene>
    <name evidence="1" type="ORF">Dsin_019826</name>
</gene>
<dbReference type="PANTHER" id="PTHR31170">
    <property type="entry name" value="BNAC04G53230D PROTEIN"/>
    <property type="match status" value="1"/>
</dbReference>
<keyword evidence="2" id="KW-1185">Reference proteome</keyword>
<comment type="caution">
    <text evidence="1">The sequence shown here is derived from an EMBL/GenBank/DDBJ whole genome shotgun (WGS) entry which is preliminary data.</text>
</comment>
<dbReference type="EMBL" id="JANJYJ010000006">
    <property type="protein sequence ID" value="KAK3205780.1"/>
    <property type="molecule type" value="Genomic_DNA"/>
</dbReference>
<name>A0AAE0E338_9ROSI</name>
<dbReference type="PANTHER" id="PTHR31170:SF21">
    <property type="match status" value="1"/>
</dbReference>
<reference evidence="1" key="1">
    <citation type="journal article" date="2023" name="Plant J.">
        <title>Genome sequences and population genomics provide insights into the demographic history, inbreeding, and mutation load of two 'living fossil' tree species of Dipteronia.</title>
        <authorList>
            <person name="Feng Y."/>
            <person name="Comes H.P."/>
            <person name="Chen J."/>
            <person name="Zhu S."/>
            <person name="Lu R."/>
            <person name="Zhang X."/>
            <person name="Li P."/>
            <person name="Qiu J."/>
            <person name="Olsen K.M."/>
            <person name="Qiu Y."/>
        </authorList>
    </citation>
    <scope>NUCLEOTIDE SEQUENCE</scope>
    <source>
        <strain evidence="1">NBL</strain>
    </source>
</reference>
<proteinExistence type="predicted"/>
<dbReference type="Proteomes" id="UP001281410">
    <property type="component" value="Unassembled WGS sequence"/>
</dbReference>